<feature type="domain" description="Peptidase M3A/M3B catalytic" evidence="7">
    <location>
        <begin position="2"/>
        <end position="119"/>
    </location>
</feature>
<protein>
    <submittedName>
        <fullName evidence="10">E3 ubiquitin-protein ligase</fullName>
    </submittedName>
</protein>
<evidence type="ECO:0000256" key="1">
    <source>
        <dbReference type="ARBA" id="ARBA00022670"/>
    </source>
</evidence>
<proteinExistence type="inferred from homology"/>
<dbReference type="Proteomes" id="UP000271098">
    <property type="component" value="Unassembled WGS sequence"/>
</dbReference>
<dbReference type="PANTHER" id="PTHR11804:SF83">
    <property type="entry name" value="LD37516P"/>
    <property type="match status" value="1"/>
</dbReference>
<keyword evidence="5 6" id="KW-0482">Metalloprotease</keyword>
<dbReference type="OrthoDB" id="534666at2759"/>
<organism evidence="10">
    <name type="scientific">Gongylonema pulchrum</name>
    <dbReference type="NCBI Taxonomy" id="637853"/>
    <lineage>
        <taxon>Eukaryota</taxon>
        <taxon>Metazoa</taxon>
        <taxon>Ecdysozoa</taxon>
        <taxon>Nematoda</taxon>
        <taxon>Chromadorea</taxon>
        <taxon>Rhabditida</taxon>
        <taxon>Spirurina</taxon>
        <taxon>Spiruromorpha</taxon>
        <taxon>Spiruroidea</taxon>
        <taxon>Gongylonematidae</taxon>
        <taxon>Gongylonema</taxon>
    </lineage>
</organism>
<dbReference type="InterPro" id="IPR045090">
    <property type="entry name" value="Pept_M3A_M3B"/>
</dbReference>
<dbReference type="EMBL" id="UYRT01080552">
    <property type="protein sequence ID" value="VDN22961.1"/>
    <property type="molecule type" value="Genomic_DNA"/>
</dbReference>
<keyword evidence="4 6" id="KW-0862">Zinc</keyword>
<dbReference type="InterPro" id="IPR001567">
    <property type="entry name" value="Pept_M3A_M3B_dom"/>
</dbReference>
<gene>
    <name evidence="8" type="ORF">GPUH_LOCUS13775</name>
</gene>
<name>A0A183DYI4_9BILA</name>
<sequence length="427" mass="50117">MRPLFDDRLEAWSMYAAKEEKVYTLIPSDLYYFCRKEAESLHEIDALDLMYHFPFWSTFENLLEVLSYIFGLVFESIVKLNWIVDHVVDDYTKQCLRNTEKLRLHLGRLYVDAFERPNKCCSWDALLGRRLHLGRLYVDAFERPNKCCSWDALLGRNGSAQNNWDKIVFLLGNLTTPANSPPLLHYEELQNLLFYMGRALQLLLSQSPYRDLVVPWGFYHIHDVDAQDLLPTVVQFFAFKPTLLSALSSKHLKTGEVLSESRANDIALGLSRCAFYESYRALFWADFDLTLFDMRDIDQGTWQEVYDAKVKEYFPFKKSSNDMQPCSFAAIFGRSMSMSMYYSRLWAELQTDRKVVVDWTDVIFCRVIEEFPVSSSNDLRTATVSALVILWLLVRRIHRLTTINYLHQNIVQHRAHFQLYLTDQSLR</sequence>
<evidence type="ECO:0000256" key="2">
    <source>
        <dbReference type="ARBA" id="ARBA00022723"/>
    </source>
</evidence>
<evidence type="ECO:0000256" key="5">
    <source>
        <dbReference type="ARBA" id="ARBA00023049"/>
    </source>
</evidence>
<dbReference type="WBParaSite" id="GPUH_0001379001-mRNA-1">
    <property type="protein sequence ID" value="GPUH_0001379001-mRNA-1"/>
    <property type="gene ID" value="GPUH_0001379001"/>
</dbReference>
<evidence type="ECO:0000313" key="8">
    <source>
        <dbReference type="EMBL" id="VDN22961.1"/>
    </source>
</evidence>
<keyword evidence="3 6" id="KW-0378">Hydrolase</keyword>
<evidence type="ECO:0000256" key="6">
    <source>
        <dbReference type="RuleBase" id="RU003435"/>
    </source>
</evidence>
<dbReference type="Gene3D" id="1.10.1370.40">
    <property type="match status" value="2"/>
</dbReference>
<comment type="cofactor">
    <cofactor evidence="6">
        <name>Zn(2+)</name>
        <dbReference type="ChEBI" id="CHEBI:29105"/>
    </cofactor>
    <text evidence="6">Binds 1 zinc ion.</text>
</comment>
<dbReference type="GO" id="GO:0046872">
    <property type="term" value="F:metal ion binding"/>
    <property type="evidence" value="ECO:0007669"/>
    <property type="project" value="UniProtKB-UniRule"/>
</dbReference>
<accession>A0A183DYI4</accession>
<dbReference type="SUPFAM" id="SSF55486">
    <property type="entry name" value="Metalloproteases ('zincins'), catalytic domain"/>
    <property type="match status" value="1"/>
</dbReference>
<reference evidence="10" key="1">
    <citation type="submission" date="2016-06" db="UniProtKB">
        <authorList>
            <consortium name="WormBaseParasite"/>
        </authorList>
    </citation>
    <scope>IDENTIFICATION</scope>
</reference>
<evidence type="ECO:0000256" key="3">
    <source>
        <dbReference type="ARBA" id="ARBA00022801"/>
    </source>
</evidence>
<keyword evidence="1 6" id="KW-0645">Protease</keyword>
<evidence type="ECO:0000313" key="9">
    <source>
        <dbReference type="Proteomes" id="UP000271098"/>
    </source>
</evidence>
<dbReference type="Pfam" id="PF01432">
    <property type="entry name" value="Peptidase_M3"/>
    <property type="match status" value="2"/>
</dbReference>
<evidence type="ECO:0000259" key="7">
    <source>
        <dbReference type="Pfam" id="PF01432"/>
    </source>
</evidence>
<keyword evidence="2 6" id="KW-0479">Metal-binding</keyword>
<dbReference type="PANTHER" id="PTHR11804">
    <property type="entry name" value="PROTEASE M3 THIMET OLIGOPEPTIDASE-RELATED"/>
    <property type="match status" value="1"/>
</dbReference>
<dbReference type="GO" id="GO:0004222">
    <property type="term" value="F:metalloendopeptidase activity"/>
    <property type="evidence" value="ECO:0007669"/>
    <property type="project" value="InterPro"/>
</dbReference>
<evidence type="ECO:0000256" key="4">
    <source>
        <dbReference type="ARBA" id="ARBA00022833"/>
    </source>
</evidence>
<dbReference type="AlphaFoldDB" id="A0A183DYI4"/>
<keyword evidence="9" id="KW-1185">Reference proteome</keyword>
<feature type="domain" description="Peptidase M3A/M3B catalytic" evidence="7">
    <location>
        <begin position="132"/>
        <end position="350"/>
    </location>
</feature>
<evidence type="ECO:0000313" key="10">
    <source>
        <dbReference type="WBParaSite" id="GPUH_0001379001-mRNA-1"/>
    </source>
</evidence>
<dbReference type="GO" id="GO:0006508">
    <property type="term" value="P:proteolysis"/>
    <property type="evidence" value="ECO:0007669"/>
    <property type="project" value="UniProtKB-KW"/>
</dbReference>
<comment type="similarity">
    <text evidence="6">Belongs to the peptidase M3 family.</text>
</comment>
<reference evidence="8 9" key="2">
    <citation type="submission" date="2018-11" db="EMBL/GenBank/DDBJ databases">
        <authorList>
            <consortium name="Pathogen Informatics"/>
        </authorList>
    </citation>
    <scope>NUCLEOTIDE SEQUENCE [LARGE SCALE GENOMIC DNA]</scope>
</reference>